<protein>
    <submittedName>
        <fullName evidence="2">Prepilin-type N-terminal cleavage/methylation domain-containing protein</fullName>
    </submittedName>
</protein>
<organism evidence="2 3">
    <name type="scientific">Alkalimonas collagenimarina</name>
    <dbReference type="NCBI Taxonomy" id="400390"/>
    <lineage>
        <taxon>Bacteria</taxon>
        <taxon>Pseudomonadati</taxon>
        <taxon>Pseudomonadota</taxon>
        <taxon>Gammaproteobacteria</taxon>
        <taxon>Alkalimonas</taxon>
    </lineage>
</organism>
<feature type="transmembrane region" description="Helical" evidence="1">
    <location>
        <begin position="20"/>
        <end position="42"/>
    </location>
</feature>
<sequence>MTAVRIEMNTRAHHQRGVSLVELMIAMMLGVILIGGVMGVFLSTQQTYRVNDSLNRMQDGFRVGFQLLTRDLRNAGSSGCTNNGRVVNVLAGNAWWADWGGSNFMAYDGDTAYPGVAFGTGVGQRVSGTSAIQMMYSLSDGDEAIAIAHVPSGVNASFQIAAGANIAQGDIVMVCDQSQSTIFQVSNITGGGVNVIHNTGNTTTPGNCTNRLGFPGPTSCSASAGTAYVFPPNAVLSKFESVSWFVGHNGRPATGGQSLYRTSVEQGNVVVEEVIEGVVDVQFEFLLLGANSFIATNAVPANRWIDVVSSRLTVTVESPHDNMTDDGNRLNRTIVHEVALRNPVL</sequence>
<keyword evidence="1" id="KW-1133">Transmembrane helix</keyword>
<accession>A0ABT9H0L0</accession>
<comment type="caution">
    <text evidence="2">The sequence shown here is derived from an EMBL/GenBank/DDBJ whole genome shotgun (WGS) entry which is preliminary data.</text>
</comment>
<keyword evidence="1" id="KW-0812">Transmembrane</keyword>
<keyword evidence="3" id="KW-1185">Reference proteome</keyword>
<evidence type="ECO:0000256" key="1">
    <source>
        <dbReference type="SAM" id="Phobius"/>
    </source>
</evidence>
<proteinExistence type="predicted"/>
<evidence type="ECO:0000313" key="3">
    <source>
        <dbReference type="Proteomes" id="UP001231616"/>
    </source>
</evidence>
<keyword evidence="1" id="KW-0472">Membrane</keyword>
<reference evidence="2 3" key="1">
    <citation type="submission" date="2023-08" db="EMBL/GenBank/DDBJ databases">
        <authorList>
            <person name="Joshi A."/>
            <person name="Thite S."/>
        </authorList>
    </citation>
    <scope>NUCLEOTIDE SEQUENCE [LARGE SCALE GENOMIC DNA]</scope>
    <source>
        <strain evidence="2 3">AC40</strain>
    </source>
</reference>
<dbReference type="InterPro" id="IPR012902">
    <property type="entry name" value="N_methyl_site"/>
</dbReference>
<evidence type="ECO:0000313" key="2">
    <source>
        <dbReference type="EMBL" id="MDP4536855.1"/>
    </source>
</evidence>
<dbReference type="Proteomes" id="UP001231616">
    <property type="component" value="Unassembled WGS sequence"/>
</dbReference>
<dbReference type="EMBL" id="JAUZVZ010000015">
    <property type="protein sequence ID" value="MDP4536855.1"/>
    <property type="molecule type" value="Genomic_DNA"/>
</dbReference>
<dbReference type="NCBIfam" id="TIGR02532">
    <property type="entry name" value="IV_pilin_GFxxxE"/>
    <property type="match status" value="1"/>
</dbReference>
<dbReference type="RefSeq" id="WP_305894120.1">
    <property type="nucleotide sequence ID" value="NZ_JAUZVZ010000015.1"/>
</dbReference>
<dbReference type="PROSITE" id="PS00409">
    <property type="entry name" value="PROKAR_NTER_METHYL"/>
    <property type="match status" value="1"/>
</dbReference>
<dbReference type="Pfam" id="PF07963">
    <property type="entry name" value="N_methyl"/>
    <property type="match status" value="1"/>
</dbReference>
<gene>
    <name evidence="2" type="ORF">Q3O60_11690</name>
</gene>
<name>A0ABT9H0L0_9GAMM</name>